<keyword evidence="4 13" id="KW-0396">Initiation factor</keyword>
<dbReference type="InterPro" id="IPR044145">
    <property type="entry name" value="IF2_II"/>
</dbReference>
<keyword evidence="7" id="KW-0648">Protein biosynthesis</keyword>
<dbReference type="GO" id="GO:0005525">
    <property type="term" value="F:GTP binding"/>
    <property type="evidence" value="ECO:0007669"/>
    <property type="project" value="UniProtKB-KW"/>
</dbReference>
<dbReference type="FunFam" id="3.40.50.10050:FF:000001">
    <property type="entry name" value="Translation initiation factor IF-2"/>
    <property type="match status" value="1"/>
</dbReference>
<comment type="similarity">
    <text evidence="2">Belongs to the TRAFAC class translation factor GTPase superfamily. Classic translation factor GTPase family. IF-2 subfamily.</text>
</comment>
<name>A0A679CBJ7_9CRYP</name>
<dbReference type="SUPFAM" id="SSF52156">
    <property type="entry name" value="Initiation factor IF2/eIF5b, domain 3"/>
    <property type="match status" value="1"/>
</dbReference>
<dbReference type="GO" id="GO:0005829">
    <property type="term" value="C:cytosol"/>
    <property type="evidence" value="ECO:0007669"/>
    <property type="project" value="TreeGrafter"/>
</dbReference>
<dbReference type="PRINTS" id="PR00315">
    <property type="entry name" value="ELONGATNFCT"/>
</dbReference>
<dbReference type="NCBIfam" id="TIGR00231">
    <property type="entry name" value="small_GTP"/>
    <property type="match status" value="1"/>
</dbReference>
<dbReference type="Gene3D" id="2.40.30.10">
    <property type="entry name" value="Translation factors"/>
    <property type="match status" value="2"/>
</dbReference>
<evidence type="ECO:0000256" key="7">
    <source>
        <dbReference type="ARBA" id="ARBA00022917"/>
    </source>
</evidence>
<dbReference type="GO" id="GO:0003924">
    <property type="term" value="F:GTPase activity"/>
    <property type="evidence" value="ECO:0007669"/>
    <property type="project" value="InterPro"/>
</dbReference>
<evidence type="ECO:0000256" key="10">
    <source>
        <dbReference type="ARBA" id="ARBA00044105"/>
    </source>
</evidence>
<evidence type="ECO:0000313" key="13">
    <source>
        <dbReference type="EMBL" id="BBK20534.1"/>
    </source>
</evidence>
<dbReference type="InterPro" id="IPR006847">
    <property type="entry name" value="IF2_N"/>
</dbReference>
<evidence type="ECO:0000256" key="2">
    <source>
        <dbReference type="ARBA" id="ARBA00007733"/>
    </source>
</evidence>
<keyword evidence="6" id="KW-0547">Nucleotide-binding</keyword>
<dbReference type="InterPro" id="IPR000178">
    <property type="entry name" value="TF_IF2_bacterial-like"/>
</dbReference>
<dbReference type="GO" id="GO:0009507">
    <property type="term" value="C:chloroplast"/>
    <property type="evidence" value="ECO:0007669"/>
    <property type="project" value="UniProtKB-SubCell"/>
</dbReference>
<dbReference type="Gene3D" id="3.40.50.10050">
    <property type="entry name" value="Translation initiation factor IF- 2, domain 3"/>
    <property type="match status" value="1"/>
</dbReference>
<evidence type="ECO:0000256" key="9">
    <source>
        <dbReference type="ARBA" id="ARBA00025162"/>
    </source>
</evidence>
<evidence type="ECO:0000256" key="6">
    <source>
        <dbReference type="ARBA" id="ARBA00022741"/>
    </source>
</evidence>
<dbReference type="Pfam" id="PF00009">
    <property type="entry name" value="GTP_EFTU"/>
    <property type="match status" value="1"/>
</dbReference>
<geneLocation type="plastid" evidence="13"/>
<dbReference type="NCBIfam" id="TIGR00487">
    <property type="entry name" value="IF-2"/>
    <property type="match status" value="1"/>
</dbReference>
<evidence type="ECO:0000256" key="11">
    <source>
        <dbReference type="SAM" id="MobiDB-lite"/>
    </source>
</evidence>
<comment type="subcellular location">
    <subcellularLocation>
        <location evidence="1">Plastid</location>
        <location evidence="1">Chloroplast</location>
    </subcellularLocation>
</comment>
<dbReference type="CDD" id="cd03692">
    <property type="entry name" value="mtIF2_IVc"/>
    <property type="match status" value="1"/>
</dbReference>
<feature type="domain" description="Tr-type G" evidence="12">
    <location>
        <begin position="205"/>
        <end position="378"/>
    </location>
</feature>
<accession>A0A679CBJ7</accession>
<dbReference type="SUPFAM" id="SSF50447">
    <property type="entry name" value="Translation proteins"/>
    <property type="match status" value="2"/>
</dbReference>
<dbReference type="InterPro" id="IPR053905">
    <property type="entry name" value="EF-G-like_DII"/>
</dbReference>
<dbReference type="HAMAP" id="MF_00100_B">
    <property type="entry name" value="IF_2_B"/>
    <property type="match status" value="1"/>
</dbReference>
<gene>
    <name evidence="13" type="primary">infB</name>
    <name evidence="13" type="ORF">CrySAG9772f_p015</name>
</gene>
<dbReference type="InterPro" id="IPR000795">
    <property type="entry name" value="T_Tr_GTP-bd_dom"/>
</dbReference>
<dbReference type="InterPro" id="IPR027417">
    <property type="entry name" value="P-loop_NTPase"/>
</dbReference>
<dbReference type="InterPro" id="IPR036925">
    <property type="entry name" value="TIF_IF2_dom3_sf"/>
</dbReference>
<evidence type="ECO:0000256" key="1">
    <source>
        <dbReference type="ARBA" id="ARBA00004229"/>
    </source>
</evidence>
<protein>
    <recommendedName>
        <fullName evidence="10">Translation initiation factor IF-2, chloroplastic</fullName>
    </recommendedName>
</protein>
<dbReference type="FunFam" id="2.40.30.10:FF:000008">
    <property type="entry name" value="Translation initiation factor IF-2"/>
    <property type="match status" value="1"/>
</dbReference>
<keyword evidence="3" id="KW-0150">Chloroplast</keyword>
<evidence type="ECO:0000259" key="12">
    <source>
        <dbReference type="PROSITE" id="PS51722"/>
    </source>
</evidence>
<proteinExistence type="inferred from homology"/>
<feature type="region of interest" description="Disordered" evidence="11">
    <location>
        <begin position="20"/>
        <end position="41"/>
    </location>
</feature>
<evidence type="ECO:0000256" key="5">
    <source>
        <dbReference type="ARBA" id="ARBA00022640"/>
    </source>
</evidence>
<dbReference type="InterPro" id="IPR023115">
    <property type="entry name" value="TIF_IF2_dom3"/>
</dbReference>
<feature type="compositionally biased region" description="Basic and acidic residues" evidence="11">
    <location>
        <begin position="20"/>
        <end position="34"/>
    </location>
</feature>
<sequence>MLSISSKSCLKLDKKIKKIEKDDEKENEKLETKPKSKKKVRSKLTLDEEYESIDFSFDNEKVNENITLLSLARPQKSECNAHTLLASSVKHLPDNATLAKKKNMPGSARSREEEPILLQKPDEVTLTAPITVGDLSNLLLVPKSDIIKFLFLKGIAITVNQKVGMKIAEIVSNEFGVKIVAPSSNVLNKFKKLNPCKETEGVLRRRPPIVTIMGHVDHGKTTLLDRIRHTQVASKEIGGITQKIDAYDVEITYGDEKRRIVFLDTPGHEAFSGMRSRGVSITDLAILVVAADDGIKQQTIEAIRYIKSAKVPLIVAINKIDKEDANLNFIQEELTKHNIIPEAWGGDTVVVPISAAQGTNINILLEMVLLLSDVLDLKANPTSLAEGVVLESYVDRAKGAAATLIVQNGTLSVGDTIVIGSIVTKVKGMLDSYGLNVTEVEPSTPVRIWGLPKMPFIGDRFHCFKNEKEAKLTVDPLNEEKKCGLPSFQQLQEVHSGIELDIKKIINLIIKTDTQGSAEAIHTSISKFHHPKVQLKILYATAGEVTETDIEFACTSNATLVAFNTTFASGARKAAKNVSIMIKEFDVIYSVFEYVQSAMDSLAGPQYEEELIGSAIVKVVFPLAKSFVAGSYVLNGKITKVSVVEILRNSEILYKGTITSLKIMKDDVSEVLQDSECGIFIDEFEAWKQGDIIKAFERTPKKNNAL</sequence>
<dbReference type="Gene3D" id="3.40.50.300">
    <property type="entry name" value="P-loop containing nucleotide triphosphate hydrolases"/>
    <property type="match status" value="1"/>
</dbReference>
<evidence type="ECO:0000256" key="8">
    <source>
        <dbReference type="ARBA" id="ARBA00023134"/>
    </source>
</evidence>
<dbReference type="InterPro" id="IPR015760">
    <property type="entry name" value="TIF_IF2"/>
</dbReference>
<dbReference type="PROSITE" id="PS51722">
    <property type="entry name" value="G_TR_2"/>
    <property type="match status" value="1"/>
</dbReference>
<comment type="function">
    <text evidence="9">One of the essential components for the initiation of protein synthesis. Protects formylmethionyl-tRNA from spontaneous hydrolysis and promotes its binding to the 30S ribosomal subunits. Also involved in the hydrolysis of GTP during the formation of the 70S ribosomal complex.</text>
</comment>
<dbReference type="Pfam" id="PF04760">
    <property type="entry name" value="IF2_N"/>
    <property type="match status" value="1"/>
</dbReference>
<dbReference type="InterPro" id="IPR009000">
    <property type="entry name" value="Transl_B-barrel_sf"/>
</dbReference>
<dbReference type="PANTHER" id="PTHR43381">
    <property type="entry name" value="TRANSLATION INITIATION FACTOR IF-2-RELATED"/>
    <property type="match status" value="1"/>
</dbReference>
<evidence type="ECO:0000256" key="4">
    <source>
        <dbReference type="ARBA" id="ARBA00022540"/>
    </source>
</evidence>
<dbReference type="Pfam" id="PF22042">
    <property type="entry name" value="EF-G_D2"/>
    <property type="match status" value="1"/>
</dbReference>
<keyword evidence="8" id="KW-0342">GTP-binding</keyword>
<dbReference type="CDD" id="cd03702">
    <property type="entry name" value="IF2_mtIF2_II"/>
    <property type="match status" value="1"/>
</dbReference>
<dbReference type="AlphaFoldDB" id="A0A679CBJ7"/>
<reference evidence="13" key="1">
    <citation type="journal article" date="2020" name="Genome Biol. Evol.">
        <title>Comparative plastid genomics of Cryptomonas species reveals fine-scale genomic responses to loss of photosynthesis.</title>
        <authorList>
            <person name="Tanifuji G."/>
            <person name="Kamikawa R."/>
            <person name="Moore C.E."/>
            <person name="Mills T."/>
            <person name="Onodera N.T."/>
            <person name="Kashiyama Y."/>
            <person name="Archibald J.M."/>
            <person name="Inagaki Y."/>
            <person name="Hashimoto T."/>
        </authorList>
    </citation>
    <scope>NUCLEOTIDE SEQUENCE</scope>
    <source>
        <strain evidence="13">SAG977-2f</strain>
    </source>
</reference>
<dbReference type="PANTHER" id="PTHR43381:SF5">
    <property type="entry name" value="TR-TYPE G DOMAIN-CONTAINING PROTEIN"/>
    <property type="match status" value="1"/>
</dbReference>
<dbReference type="CDD" id="cd01887">
    <property type="entry name" value="IF2_eIF5B"/>
    <property type="match status" value="1"/>
</dbReference>
<dbReference type="EMBL" id="LC484194">
    <property type="protein sequence ID" value="BBK20534.1"/>
    <property type="molecule type" value="Genomic_DNA"/>
</dbReference>
<dbReference type="Pfam" id="PF11987">
    <property type="entry name" value="IF-2"/>
    <property type="match status" value="1"/>
</dbReference>
<keyword evidence="5 13" id="KW-0934">Plastid</keyword>
<dbReference type="FunFam" id="3.40.50.300:FF:000019">
    <property type="entry name" value="Translation initiation factor IF-2"/>
    <property type="match status" value="1"/>
</dbReference>
<evidence type="ECO:0000256" key="3">
    <source>
        <dbReference type="ARBA" id="ARBA00022528"/>
    </source>
</evidence>
<dbReference type="InterPro" id="IPR005225">
    <property type="entry name" value="Small_GTP-bd"/>
</dbReference>
<dbReference type="GO" id="GO:0003743">
    <property type="term" value="F:translation initiation factor activity"/>
    <property type="evidence" value="ECO:0007669"/>
    <property type="project" value="UniProtKB-KW"/>
</dbReference>
<organism evidence="13">
    <name type="scientific">Cryptomonas sp. SAG 977-2f</name>
    <dbReference type="NCBI Taxonomy" id="279061"/>
    <lineage>
        <taxon>Eukaryota</taxon>
        <taxon>Cryptophyceae</taxon>
        <taxon>Cryptomonadales</taxon>
        <taxon>Cryptomonadaceae</taxon>
        <taxon>Cryptomonas</taxon>
    </lineage>
</organism>
<dbReference type="SUPFAM" id="SSF52540">
    <property type="entry name" value="P-loop containing nucleoside triphosphate hydrolases"/>
    <property type="match status" value="1"/>
</dbReference>